<dbReference type="EMBL" id="LT853698">
    <property type="protein sequence ID" value="SMQ52940.1"/>
    <property type="molecule type" value="Genomic_DNA"/>
</dbReference>
<feature type="region of interest" description="Disordered" evidence="1">
    <location>
        <begin position="232"/>
        <end position="262"/>
    </location>
</feature>
<name>A0A1X7S084_ZYMT9</name>
<protein>
    <submittedName>
        <fullName evidence="2">Uncharacterized protein</fullName>
    </submittedName>
</protein>
<keyword evidence="3" id="KW-1185">Reference proteome</keyword>
<evidence type="ECO:0000313" key="3">
    <source>
        <dbReference type="Proteomes" id="UP000215127"/>
    </source>
</evidence>
<evidence type="ECO:0000313" key="2">
    <source>
        <dbReference type="EMBL" id="SMQ52940.1"/>
    </source>
</evidence>
<accession>A0A1X7S084</accession>
<feature type="compositionally biased region" description="Basic and acidic residues" evidence="1">
    <location>
        <begin position="240"/>
        <end position="254"/>
    </location>
</feature>
<reference evidence="2 3" key="1">
    <citation type="submission" date="2016-06" db="EMBL/GenBank/DDBJ databases">
        <authorList>
            <person name="Kjaerup R.B."/>
            <person name="Dalgaard T.S."/>
            <person name="Juul-Madsen H.R."/>
        </authorList>
    </citation>
    <scope>NUCLEOTIDE SEQUENCE [LARGE SCALE GENOMIC DNA]</scope>
</reference>
<proteinExistence type="predicted"/>
<evidence type="ECO:0000256" key="1">
    <source>
        <dbReference type="SAM" id="MobiDB-lite"/>
    </source>
</evidence>
<gene>
    <name evidence="2" type="ORF">ZT3D7_G8093</name>
</gene>
<organism evidence="2 3">
    <name type="scientific">Zymoseptoria tritici (strain ST99CH_3D7)</name>
    <dbReference type="NCBI Taxonomy" id="1276538"/>
    <lineage>
        <taxon>Eukaryota</taxon>
        <taxon>Fungi</taxon>
        <taxon>Dikarya</taxon>
        <taxon>Ascomycota</taxon>
        <taxon>Pezizomycotina</taxon>
        <taxon>Dothideomycetes</taxon>
        <taxon>Dothideomycetidae</taxon>
        <taxon>Mycosphaerellales</taxon>
        <taxon>Mycosphaerellaceae</taxon>
        <taxon>Zymoseptoria</taxon>
    </lineage>
</organism>
<feature type="compositionally biased region" description="Acidic residues" evidence="1">
    <location>
        <begin position="49"/>
        <end position="59"/>
    </location>
</feature>
<sequence length="262" mass="28968">MSSLTDSPMYASGVFVGFSPARAALMKTAEVAQAILNLRLRTSIKADDTPDEDDADDDNASLASWQTTDSAATDDIDDIFEEPQVSPPNRHRNIFTEVEEEHSEEHTTALIVDFIKAVTHYANKPMVETIVSGRMLGPRTRLELGLKMSWLKAVGTYPWVFEKVRKDVRALVREIRVSRVERGPFGQGYNPIAQALWEIDMGYNLGKLNPAVKVVRMEKLVLAILKSTQSVEVESMGEGPKQKEQEGDSGKEGQAEADGLST</sequence>
<feature type="region of interest" description="Disordered" evidence="1">
    <location>
        <begin position="46"/>
        <end position="66"/>
    </location>
</feature>
<dbReference type="AlphaFoldDB" id="A0A1X7S084"/>
<dbReference type="Proteomes" id="UP000215127">
    <property type="component" value="Chromosome 7"/>
</dbReference>